<sequence length="433" mass="47306">MVYDALGYWTLTERFFRAGSFHFLAYDDALRGYLLPLLNLPAKAVAHFTGAAPLTLTRLMGAAYAALLFGWAGPALWLRLFPRHRLDWLPRLAFAGLGFLFWRDYFNFVLSDFPAVLALVLSLWLVLGRGGPGAAVLAGAGLMAAANIRPVYLLAAPAVLLLSVLHVPGPRRLGQLGGLLLGAALLGGPQLLLNQRHHHVATPLVLSRDARLPTANLYLAQLGWGLVIQKYETSLDPAFPAPRMLYTDPAGQALLQRLHTRHFTSYAQYAAATRREPLAFVALYGRHLFNGLDVQYPSPFVTRITARSPWLAGLHYSVWFVALVVAAAGGRAVDGRSLLTVAALLLPCLAALPIAMECRFLLPLHLLLYAVACFGGAQWRPAWTALPWPRIALLMAGYAVFVLLCLRLSTQTQRQLTADVRVLAPLGGTEAQR</sequence>
<feature type="transmembrane region" description="Helical" evidence="1">
    <location>
        <begin position="116"/>
        <end position="138"/>
    </location>
</feature>
<feature type="transmembrane region" description="Helical" evidence="1">
    <location>
        <begin position="391"/>
        <end position="409"/>
    </location>
</feature>
<dbReference type="Proteomes" id="UP000228535">
    <property type="component" value="Unassembled WGS sequence"/>
</dbReference>
<feature type="transmembrane region" description="Helical" evidence="1">
    <location>
        <begin position="62"/>
        <end position="80"/>
    </location>
</feature>
<name>A0A2M9BPP8_9BACT</name>
<dbReference type="AlphaFoldDB" id="A0A2M9BPP8"/>
<keyword evidence="1" id="KW-0812">Transmembrane</keyword>
<evidence type="ECO:0000256" key="1">
    <source>
        <dbReference type="SAM" id="Phobius"/>
    </source>
</evidence>
<evidence type="ECO:0000313" key="3">
    <source>
        <dbReference type="Proteomes" id="UP000228535"/>
    </source>
</evidence>
<dbReference type="EMBL" id="PGFA01000001">
    <property type="protein sequence ID" value="PJJ59898.1"/>
    <property type="molecule type" value="Genomic_DNA"/>
</dbReference>
<keyword evidence="1" id="KW-1133">Transmembrane helix</keyword>
<reference evidence="2 3" key="1">
    <citation type="submission" date="2017-11" db="EMBL/GenBank/DDBJ databases">
        <title>Genomic Encyclopedia of Archaeal and Bacterial Type Strains, Phase II (KMG-II): From Individual Species to Whole Genera.</title>
        <authorList>
            <person name="Goeker M."/>
        </authorList>
    </citation>
    <scope>NUCLEOTIDE SEQUENCE [LARGE SCALE GENOMIC DNA]</scope>
    <source>
        <strain evidence="2 3">DSM 11115</strain>
    </source>
</reference>
<comment type="caution">
    <text evidence="2">The sequence shown here is derived from an EMBL/GenBank/DDBJ whole genome shotgun (WGS) entry which is preliminary data.</text>
</comment>
<keyword evidence="3" id="KW-1185">Reference proteome</keyword>
<accession>A0A2M9BPP8</accession>
<evidence type="ECO:0000313" key="2">
    <source>
        <dbReference type="EMBL" id="PJJ59898.1"/>
    </source>
</evidence>
<proteinExistence type="predicted"/>
<organism evidence="2 3">
    <name type="scientific">Hymenobacter chitinivorans DSM 11115</name>
    <dbReference type="NCBI Taxonomy" id="1121954"/>
    <lineage>
        <taxon>Bacteria</taxon>
        <taxon>Pseudomonadati</taxon>
        <taxon>Bacteroidota</taxon>
        <taxon>Cytophagia</taxon>
        <taxon>Cytophagales</taxon>
        <taxon>Hymenobacteraceae</taxon>
        <taxon>Hymenobacter</taxon>
    </lineage>
</organism>
<feature type="transmembrane region" description="Helical" evidence="1">
    <location>
        <begin position="310"/>
        <end position="329"/>
    </location>
</feature>
<evidence type="ECO:0008006" key="4">
    <source>
        <dbReference type="Google" id="ProtNLM"/>
    </source>
</evidence>
<feature type="transmembrane region" description="Helical" evidence="1">
    <location>
        <begin position="335"/>
        <end position="354"/>
    </location>
</feature>
<gene>
    <name evidence="2" type="ORF">CLV45_1320</name>
</gene>
<protein>
    <recommendedName>
        <fullName evidence="4">Dolichyl-phosphate-mannose-protein mannosyltransferase</fullName>
    </recommendedName>
</protein>
<feature type="transmembrane region" description="Helical" evidence="1">
    <location>
        <begin position="361"/>
        <end position="379"/>
    </location>
</feature>
<keyword evidence="1" id="KW-0472">Membrane</keyword>
<feature type="transmembrane region" description="Helical" evidence="1">
    <location>
        <begin position="150"/>
        <end position="167"/>
    </location>
</feature>